<dbReference type="Gene3D" id="3.60.10.10">
    <property type="entry name" value="Endonuclease/exonuclease/phosphatase"/>
    <property type="match status" value="1"/>
</dbReference>
<dbReference type="EMBL" id="RBOJ01000096">
    <property type="protein sequence ID" value="RMM44792.1"/>
    <property type="molecule type" value="Genomic_DNA"/>
</dbReference>
<evidence type="ECO:0000259" key="1">
    <source>
        <dbReference type="Pfam" id="PF03372"/>
    </source>
</evidence>
<dbReference type="AlphaFoldDB" id="A0A3M3E551"/>
<dbReference type="GO" id="GO:0003824">
    <property type="term" value="F:catalytic activity"/>
    <property type="evidence" value="ECO:0007669"/>
    <property type="project" value="InterPro"/>
</dbReference>
<dbReference type="InterPro" id="IPR005135">
    <property type="entry name" value="Endo/exonuclease/phosphatase"/>
</dbReference>
<dbReference type="InterPro" id="IPR036691">
    <property type="entry name" value="Endo/exonu/phosph_ase_sf"/>
</dbReference>
<dbReference type="SUPFAM" id="SSF56219">
    <property type="entry name" value="DNase I-like"/>
    <property type="match status" value="1"/>
</dbReference>
<protein>
    <recommendedName>
        <fullName evidence="1">Endonuclease/exonuclease/phosphatase domain-containing protein</fullName>
    </recommendedName>
</protein>
<evidence type="ECO:0000313" key="3">
    <source>
        <dbReference type="Proteomes" id="UP000270661"/>
    </source>
</evidence>
<gene>
    <name evidence="2" type="ORF">ALQ77_01492</name>
</gene>
<keyword evidence="3" id="KW-1185">Reference proteome</keyword>
<proteinExistence type="predicted"/>
<evidence type="ECO:0000313" key="2">
    <source>
        <dbReference type="EMBL" id="RMM44792.1"/>
    </source>
</evidence>
<dbReference type="OrthoDB" id="395856at2"/>
<name>A0A3M3E551_9PSED</name>
<accession>A0A3M3E551</accession>
<organism evidence="2 3">
    <name type="scientific">Pseudomonas corrugata</name>
    <dbReference type="NCBI Taxonomy" id="47879"/>
    <lineage>
        <taxon>Bacteria</taxon>
        <taxon>Pseudomonadati</taxon>
        <taxon>Pseudomonadota</taxon>
        <taxon>Gammaproteobacteria</taxon>
        <taxon>Pseudomonadales</taxon>
        <taxon>Pseudomonadaceae</taxon>
        <taxon>Pseudomonas</taxon>
    </lineage>
</organism>
<dbReference type="Pfam" id="PF03372">
    <property type="entry name" value="Exo_endo_phos"/>
    <property type="match status" value="1"/>
</dbReference>
<feature type="domain" description="Endonuclease/exonuclease/phosphatase" evidence="1">
    <location>
        <begin position="66"/>
        <end position="353"/>
    </location>
</feature>
<reference evidence="2 3" key="1">
    <citation type="submission" date="2018-08" db="EMBL/GenBank/DDBJ databases">
        <title>Recombination of ecologically and evolutionarily significant loci maintains genetic cohesion in the Pseudomonas syringae species complex.</title>
        <authorList>
            <person name="Dillon M."/>
            <person name="Thakur S."/>
            <person name="Almeida R.N.D."/>
            <person name="Weir B.S."/>
            <person name="Guttman D.S."/>
        </authorList>
    </citation>
    <scope>NUCLEOTIDE SEQUENCE [LARGE SCALE GENOMIC DNA]</scope>
    <source>
        <strain evidence="2 3">NCPPB2445</strain>
    </source>
</reference>
<comment type="caution">
    <text evidence="2">The sequence shown here is derived from an EMBL/GenBank/DDBJ whole genome shotgun (WGS) entry which is preliminary data.</text>
</comment>
<dbReference type="Proteomes" id="UP000270661">
    <property type="component" value="Unassembled WGS sequence"/>
</dbReference>
<sequence>MPLSQAASTLRRRNGTATLKERLKAVPFPGLPPPPRSERSPMKPLYLALSLTCLSHPVLAETLTLATWNLEWQRSAPLSQREFEECSQIKAADRERLEETHPYRWECKSPAQIADMKAVAAQLNADVIAVQEVESPEALQQIWPQDQYDFYVNMQSPWIQRAGFVVRKSSRLEVGRLGDVRPLGEAFKSHARHGAELPVTIKGMTLKLLSVHLKSGCFDQALNSGYATKRDKANGVVTCDVLRRQAPALEAWLDKAIQSGASAVIIGDFNRRFDAEVEHETAPEVSLFAELSDGEPSAARLFRPTKGFEALPECRGGGSRWLIDHALMSSELRKHYVAGSLLEFPVPMKGSDHCPVAFKMKF</sequence>